<evidence type="ECO:0000256" key="2">
    <source>
        <dbReference type="ARBA" id="ARBA00022475"/>
    </source>
</evidence>
<keyword evidence="6" id="KW-0175">Coiled coil</keyword>
<feature type="transmembrane region" description="Helical" evidence="8">
    <location>
        <begin position="638"/>
        <end position="660"/>
    </location>
</feature>
<evidence type="ECO:0000256" key="6">
    <source>
        <dbReference type="SAM" id="Coils"/>
    </source>
</evidence>
<feature type="region of interest" description="Disordered" evidence="7">
    <location>
        <begin position="703"/>
        <end position="729"/>
    </location>
</feature>
<dbReference type="AlphaFoldDB" id="A0A9X0WAG0"/>
<dbReference type="PANTHER" id="PTHR32309">
    <property type="entry name" value="TYROSINE-PROTEIN KINASE"/>
    <property type="match status" value="1"/>
</dbReference>
<evidence type="ECO:0000256" key="1">
    <source>
        <dbReference type="ARBA" id="ARBA00004651"/>
    </source>
</evidence>
<comment type="subcellular location">
    <subcellularLocation>
        <location evidence="1">Cell membrane</location>
        <topology evidence="1">Multi-pass membrane protein</topology>
    </subcellularLocation>
</comment>
<keyword evidence="3 8" id="KW-0812">Transmembrane</keyword>
<comment type="caution">
    <text evidence="10">The sequence shown here is derived from an EMBL/GenBank/DDBJ whole genome shotgun (WGS) entry which is preliminary data.</text>
</comment>
<dbReference type="PANTHER" id="PTHR32309:SF13">
    <property type="entry name" value="FERRIC ENTEROBACTIN TRANSPORT PROTEIN FEPE"/>
    <property type="match status" value="1"/>
</dbReference>
<evidence type="ECO:0000256" key="3">
    <source>
        <dbReference type="ARBA" id="ARBA00022692"/>
    </source>
</evidence>
<sequence length="729" mass="80014">MADHRSDQGALDAALPSPSHHSGHPHWAFTPDLYPDIASPAYGLRDLLRPLFRRRWLVLLFTTGVMVAVLLGALMQTPSYEATAKVLVKKGVAREPLSPRETPMWVSDNLYEEDINTEIGILNSRILIEQAVKAIRPADVQASTSASAFSWVQTIGQWLKQFVGAHAADADADADAESNDNSKGGRGLDGYSLQEQVDDMQQSLEVSPEPKSNIISLRFVWPDPREAKAFLDALVDGYQRHRAELYEPAGTESFFRRQTETAAEKLVTAESALQGYLRDAGITIIDVPEGHDVLEAEKRSILDRQKRIDEDLSQTRAQASQLTRLLAKTSEQILSESVRVRSESLERQRAVLKGQLTDVEQQRGEEGHRLQRLRAEQAEVSDKLARIRVLEDQLRGLLLRTQSGRSGKALKSEVDRLYSELAKLGQLKRYDLNVGQDTSLYDHLQTQIIDAEVTLSGLDERKQMIQRRIDELASQPAVEPQTAAQHSDRQHVAGAAPQVGDSGQLWTEIELTRATLARAGALLDIEDRRSLAQGFEAMVTLLIDTEAELEGARARIAELETQAAQIEQTLLALNTKGIRAKELRRELARAEAAHRLYREKTDTAAISAAMSREELVNTSIAQPPTVATDPVGPGKRTLVLLGLFVATFGGVGIALLLDYLDPGITTPTQLERRLGIIHLGSVSEGDITGPLDVGLAALFPARADGNDSGRRGRPPTSVPALVYPAPTPG</sequence>
<dbReference type="InterPro" id="IPR050445">
    <property type="entry name" value="Bact_polysacc_biosynth/exp"/>
</dbReference>
<protein>
    <recommendedName>
        <fullName evidence="9">Polysaccharide chain length determinant N-terminal domain-containing protein</fullName>
    </recommendedName>
</protein>
<feature type="coiled-coil region" evidence="6">
    <location>
        <begin position="542"/>
        <end position="600"/>
    </location>
</feature>
<evidence type="ECO:0000256" key="5">
    <source>
        <dbReference type="ARBA" id="ARBA00023136"/>
    </source>
</evidence>
<keyword evidence="5 8" id="KW-0472">Membrane</keyword>
<feature type="domain" description="Polysaccharide chain length determinant N-terminal" evidence="9">
    <location>
        <begin position="44"/>
        <end position="133"/>
    </location>
</feature>
<dbReference type="Pfam" id="PF02706">
    <property type="entry name" value="Wzz"/>
    <property type="match status" value="1"/>
</dbReference>
<accession>A0A9X0WAG0</accession>
<organism evidence="10 11">
    <name type="scientific">Lamprobacter modestohalophilus</name>
    <dbReference type="NCBI Taxonomy" id="1064514"/>
    <lineage>
        <taxon>Bacteria</taxon>
        <taxon>Pseudomonadati</taxon>
        <taxon>Pseudomonadota</taxon>
        <taxon>Gammaproteobacteria</taxon>
        <taxon>Chromatiales</taxon>
        <taxon>Chromatiaceae</taxon>
        <taxon>Lamprobacter</taxon>
    </lineage>
</organism>
<dbReference type="RefSeq" id="WP_200246098.1">
    <property type="nucleotide sequence ID" value="NZ_NRRY01000027.1"/>
</dbReference>
<reference evidence="10 11" key="1">
    <citation type="journal article" date="2020" name="Microorganisms">
        <title>Osmotic Adaptation and Compatible Solute Biosynthesis of Phototrophic Bacteria as Revealed from Genome Analyses.</title>
        <authorList>
            <person name="Imhoff J.F."/>
            <person name="Rahn T."/>
            <person name="Kunzel S."/>
            <person name="Keller A."/>
            <person name="Neulinger S.C."/>
        </authorList>
    </citation>
    <scope>NUCLEOTIDE SEQUENCE [LARGE SCALE GENOMIC DNA]</scope>
    <source>
        <strain evidence="10 11">DSM 25653</strain>
    </source>
</reference>
<dbReference type="GO" id="GO:0005886">
    <property type="term" value="C:plasma membrane"/>
    <property type="evidence" value="ECO:0007669"/>
    <property type="project" value="UniProtKB-SubCell"/>
</dbReference>
<feature type="region of interest" description="Disordered" evidence="7">
    <location>
        <begin position="1"/>
        <end position="23"/>
    </location>
</feature>
<evidence type="ECO:0000259" key="9">
    <source>
        <dbReference type="Pfam" id="PF02706"/>
    </source>
</evidence>
<name>A0A9X0WAG0_9GAMM</name>
<dbReference type="InterPro" id="IPR003856">
    <property type="entry name" value="LPS_length_determ_N"/>
</dbReference>
<feature type="coiled-coil region" evidence="6">
    <location>
        <begin position="312"/>
        <end position="393"/>
    </location>
</feature>
<evidence type="ECO:0000256" key="7">
    <source>
        <dbReference type="SAM" id="MobiDB-lite"/>
    </source>
</evidence>
<feature type="transmembrane region" description="Helical" evidence="8">
    <location>
        <begin position="56"/>
        <end position="75"/>
    </location>
</feature>
<keyword evidence="2" id="KW-1003">Cell membrane</keyword>
<dbReference type="EMBL" id="NRRY01000027">
    <property type="protein sequence ID" value="MBK1619869.1"/>
    <property type="molecule type" value="Genomic_DNA"/>
</dbReference>
<evidence type="ECO:0000313" key="10">
    <source>
        <dbReference type="EMBL" id="MBK1619869.1"/>
    </source>
</evidence>
<dbReference type="Proteomes" id="UP001138768">
    <property type="component" value="Unassembled WGS sequence"/>
</dbReference>
<keyword evidence="11" id="KW-1185">Reference proteome</keyword>
<keyword evidence="4 8" id="KW-1133">Transmembrane helix</keyword>
<evidence type="ECO:0000313" key="11">
    <source>
        <dbReference type="Proteomes" id="UP001138768"/>
    </source>
</evidence>
<proteinExistence type="predicted"/>
<evidence type="ECO:0000256" key="4">
    <source>
        <dbReference type="ARBA" id="ARBA00022989"/>
    </source>
</evidence>
<evidence type="ECO:0000256" key="8">
    <source>
        <dbReference type="SAM" id="Phobius"/>
    </source>
</evidence>
<gene>
    <name evidence="10" type="ORF">CKO42_15745</name>
</gene>